<dbReference type="RefSeq" id="WP_223418200.1">
    <property type="nucleotide sequence ID" value="NZ_JAIPME010000002.1"/>
</dbReference>
<proteinExistence type="predicted"/>
<gene>
    <name evidence="1" type="ORF">K8P03_02975</name>
</gene>
<dbReference type="Proteomes" id="UP000734271">
    <property type="component" value="Unassembled WGS sequence"/>
</dbReference>
<protein>
    <submittedName>
        <fullName evidence="1">Uncharacterized protein</fullName>
    </submittedName>
</protein>
<keyword evidence="2" id="KW-1185">Reference proteome</keyword>
<reference evidence="1 2" key="1">
    <citation type="submission" date="2021-08" db="EMBL/GenBank/DDBJ databases">
        <title>FDA dAtabase for Regulatory Grade micrObial Sequences (FDA-ARGOS): Supporting development and validation of Infectious Disease Dx tests.</title>
        <authorList>
            <person name="Sproer C."/>
            <person name="Gronow S."/>
            <person name="Severitt S."/>
            <person name="Schroder I."/>
            <person name="Tallon L."/>
            <person name="Sadzewicz L."/>
            <person name="Zhao X."/>
            <person name="Boylan J."/>
            <person name="Ott S."/>
            <person name="Bowen H."/>
            <person name="Vavikolanu K."/>
            <person name="Hazen T."/>
            <person name="Aluvathingal J."/>
            <person name="Nadendla S."/>
            <person name="Lowell S."/>
            <person name="Myers T."/>
            <person name="Yan Y."/>
            <person name="Sichtig H."/>
        </authorList>
    </citation>
    <scope>NUCLEOTIDE SEQUENCE [LARGE SCALE GENOMIC DNA]</scope>
    <source>
        <strain evidence="1 2">FDAARGOS_1460</strain>
    </source>
</reference>
<evidence type="ECO:0000313" key="1">
    <source>
        <dbReference type="EMBL" id="MBZ2386262.1"/>
    </source>
</evidence>
<comment type="caution">
    <text evidence="1">The sequence shown here is derived from an EMBL/GenBank/DDBJ whole genome shotgun (WGS) entry which is preliminary data.</text>
</comment>
<evidence type="ECO:0000313" key="2">
    <source>
        <dbReference type="Proteomes" id="UP000734271"/>
    </source>
</evidence>
<sequence>MKKTKIIALAMSVSLVLGGAYIIDSKTNIAYAEEEKTIAQQIEEKEANIQELEKENSKIDK</sequence>
<accession>A0ABS7SXJ3</accession>
<dbReference type="EMBL" id="JAIPME010000002">
    <property type="protein sequence ID" value="MBZ2386262.1"/>
    <property type="molecule type" value="Genomic_DNA"/>
</dbReference>
<name>A0ABS7SXJ3_9FIRM</name>
<organism evidence="1 2">
    <name type="scientific">Anaerococcus murdochii</name>
    <dbReference type="NCBI Taxonomy" id="411577"/>
    <lineage>
        <taxon>Bacteria</taxon>
        <taxon>Bacillati</taxon>
        <taxon>Bacillota</taxon>
        <taxon>Tissierellia</taxon>
        <taxon>Tissierellales</taxon>
        <taxon>Peptoniphilaceae</taxon>
        <taxon>Anaerococcus</taxon>
    </lineage>
</organism>